<dbReference type="Pfam" id="PF09579">
    <property type="entry name" value="Spore_YtfJ"/>
    <property type="match status" value="1"/>
</dbReference>
<keyword evidence="3" id="KW-1185">Reference proteome</keyword>
<comment type="caution">
    <text evidence="2">The sequence shown here is derived from an EMBL/GenBank/DDBJ whole genome shotgun (WGS) entry which is preliminary data.</text>
</comment>
<dbReference type="RefSeq" id="WP_241179775.1">
    <property type="nucleotide sequence ID" value="NZ_JAFDPW010000002.1"/>
</dbReference>
<dbReference type="InterPro" id="IPR014229">
    <property type="entry name" value="Spore_YtfJ"/>
</dbReference>
<organism evidence="2 3">
    <name type="scientific">Pseudoclavibacter albus</name>
    <dbReference type="NCBI Taxonomy" id="272241"/>
    <lineage>
        <taxon>Bacteria</taxon>
        <taxon>Bacillati</taxon>
        <taxon>Actinomycetota</taxon>
        <taxon>Actinomycetes</taxon>
        <taxon>Micrococcales</taxon>
        <taxon>Microbacteriaceae</taxon>
        <taxon>Pseudoclavibacter</taxon>
    </lineage>
</organism>
<dbReference type="Proteomes" id="UP001525379">
    <property type="component" value="Unassembled WGS sequence"/>
</dbReference>
<evidence type="ECO:0008006" key="4">
    <source>
        <dbReference type="Google" id="ProtNLM"/>
    </source>
</evidence>
<evidence type="ECO:0000256" key="1">
    <source>
        <dbReference type="SAM" id="Phobius"/>
    </source>
</evidence>
<keyword evidence="1" id="KW-0812">Transmembrane</keyword>
<accession>A0ABT2HW24</accession>
<dbReference type="EMBL" id="JALXSQ010000011">
    <property type="protein sequence ID" value="MCT2042528.1"/>
    <property type="molecule type" value="Genomic_DNA"/>
</dbReference>
<evidence type="ECO:0000313" key="2">
    <source>
        <dbReference type="EMBL" id="MCT2042528.1"/>
    </source>
</evidence>
<sequence>MTQREMFQDMTESMKKFGIHLAYGEKVELEGSTIIPVAAVGFGGGAGAGEGNVSSAKSLADGAQGGQGEGAGLGGGAFPVGAYVTDEFGTRFQPNIVALLLAAFPLALTAAWGLPRIIKAIKR</sequence>
<evidence type="ECO:0000313" key="3">
    <source>
        <dbReference type="Proteomes" id="UP001525379"/>
    </source>
</evidence>
<feature type="transmembrane region" description="Helical" evidence="1">
    <location>
        <begin position="96"/>
        <end position="114"/>
    </location>
</feature>
<name>A0ABT2HW24_9MICO</name>
<protein>
    <recommendedName>
        <fullName evidence="4">Sporulation protein</fullName>
    </recommendedName>
</protein>
<reference evidence="2 3" key="1">
    <citation type="submission" date="2022-04" db="EMBL/GenBank/DDBJ databases">
        <title>Human microbiome associated bacterial genomes.</title>
        <authorList>
            <person name="Sandstrom S."/>
            <person name="Salamzade R."/>
            <person name="Kalan L.R."/>
        </authorList>
    </citation>
    <scope>NUCLEOTIDE SEQUENCE [LARGE SCALE GENOMIC DNA]</scope>
    <source>
        <strain evidence="3">p3-SID1799</strain>
    </source>
</reference>
<keyword evidence="1" id="KW-1133">Transmembrane helix</keyword>
<keyword evidence="1" id="KW-0472">Membrane</keyword>
<gene>
    <name evidence="2" type="ORF">M3D15_04165</name>
</gene>
<proteinExistence type="predicted"/>